<dbReference type="Pfam" id="PF05050">
    <property type="entry name" value="Methyltransf_21"/>
    <property type="match status" value="2"/>
</dbReference>
<dbReference type="Gene3D" id="3.40.50.150">
    <property type="entry name" value="Vaccinia Virus protein VP39"/>
    <property type="match status" value="2"/>
</dbReference>
<name>A0A6J5YC24_9ZZZZ</name>
<evidence type="ECO:0000313" key="3">
    <source>
        <dbReference type="EMBL" id="CAB4323690.1"/>
    </source>
</evidence>
<dbReference type="PANTHER" id="PTHR34203:SF15">
    <property type="entry name" value="SLL1173 PROTEIN"/>
    <property type="match status" value="1"/>
</dbReference>
<feature type="region of interest" description="Disordered" evidence="1">
    <location>
        <begin position="293"/>
        <end position="313"/>
    </location>
</feature>
<dbReference type="InterPro" id="IPR029063">
    <property type="entry name" value="SAM-dependent_MTases_sf"/>
</dbReference>
<gene>
    <name evidence="3" type="ORF">UFOPK1392_01447</name>
    <name evidence="4" type="ORF">UFOPK3733_01989</name>
</gene>
<feature type="compositionally biased region" description="Polar residues" evidence="1">
    <location>
        <begin position="302"/>
        <end position="313"/>
    </location>
</feature>
<sequence>MRVKKLLRTIRAQLALRTRLRRVRKALLLIVKYPHSSGLRESITYWRWSRAPVSRRMLDHNGKKLICRFGPDQSDVVVWVEVFDNRDNDCVDLETASWIIDAGANVGYTALWFAEHYPSSRIIAVEPDAENFEILCLNVAHEPKILPVRAAITPRGAPRQLVVGEAEGTPPCALQTVGVDSLDGDINESNVVDAIDIASLMTQYGIDHLDLLKMDIEGGERAVFDDCADWIDNVDAMIVEIHDRFVPGCSDSFARATSDFAIRDIGPEGSYRVYVRRESPSLVGCAADDHAGQHGVPEHPSVSMSRNPAEPSSSMLGRVHAAIGLRTRIRRARRRYRSLVDLVASGRRHFSRITALKHLVWTLRRPSVHRIDAEGLSVLARFGTNRSDVYVWHEIFTDGEYEVVDLVDPQWILDLGANVGYSAVWFAKRYPKAHIIAVEPDAANYEILLANITEEPRIHPIRAAVASAGAPRQRISAEHVAWGGAALRTMPVDEGYEDAEGADFMGIVDSIDVATLLDQFGIERLDLLKIDVEGAERDIFGSSEPWIGRVDAVVAELHDRFAPGCEEAFVRATADFEIQHAYGKGGTIRYVRRESPSLTA</sequence>
<dbReference type="PANTHER" id="PTHR34203">
    <property type="entry name" value="METHYLTRANSFERASE, FKBM FAMILY PROTEIN"/>
    <property type="match status" value="1"/>
</dbReference>
<evidence type="ECO:0000259" key="2">
    <source>
        <dbReference type="Pfam" id="PF05050"/>
    </source>
</evidence>
<accession>A0A6J5YC24</accession>
<feature type="domain" description="Methyltransferase FkbM" evidence="2">
    <location>
        <begin position="101"/>
        <end position="244"/>
    </location>
</feature>
<protein>
    <submittedName>
        <fullName evidence="3">Unannotated protein</fullName>
    </submittedName>
</protein>
<dbReference type="AlphaFoldDB" id="A0A6J5YC24"/>
<dbReference type="EMBL" id="CAEMXZ010000063">
    <property type="protein sequence ID" value="CAB4323690.1"/>
    <property type="molecule type" value="Genomic_DNA"/>
</dbReference>
<proteinExistence type="predicted"/>
<dbReference type="SUPFAM" id="SSF53335">
    <property type="entry name" value="S-adenosyl-L-methionine-dependent methyltransferases"/>
    <property type="match status" value="2"/>
</dbReference>
<reference evidence="3" key="1">
    <citation type="submission" date="2020-05" db="EMBL/GenBank/DDBJ databases">
        <authorList>
            <person name="Chiriac C."/>
            <person name="Salcher M."/>
            <person name="Ghai R."/>
            <person name="Kavagutti S V."/>
        </authorList>
    </citation>
    <scope>NUCLEOTIDE SEQUENCE</scope>
</reference>
<dbReference type="PROSITE" id="PS00018">
    <property type="entry name" value="EF_HAND_1"/>
    <property type="match status" value="1"/>
</dbReference>
<organism evidence="3">
    <name type="scientific">freshwater metagenome</name>
    <dbReference type="NCBI Taxonomy" id="449393"/>
    <lineage>
        <taxon>unclassified sequences</taxon>
        <taxon>metagenomes</taxon>
        <taxon>ecological metagenomes</taxon>
    </lineage>
</organism>
<evidence type="ECO:0000313" key="4">
    <source>
        <dbReference type="EMBL" id="CAB4952956.1"/>
    </source>
</evidence>
<dbReference type="NCBIfam" id="TIGR01444">
    <property type="entry name" value="fkbM_fam"/>
    <property type="match status" value="2"/>
</dbReference>
<dbReference type="InterPro" id="IPR006342">
    <property type="entry name" value="FkbM_mtfrase"/>
</dbReference>
<dbReference type="InterPro" id="IPR018247">
    <property type="entry name" value="EF_Hand_1_Ca_BS"/>
</dbReference>
<evidence type="ECO:0000256" key="1">
    <source>
        <dbReference type="SAM" id="MobiDB-lite"/>
    </source>
</evidence>
<dbReference type="InterPro" id="IPR052514">
    <property type="entry name" value="SAM-dependent_MTase"/>
</dbReference>
<feature type="domain" description="Methyltransferase FkbM" evidence="2">
    <location>
        <begin position="414"/>
        <end position="559"/>
    </location>
</feature>
<dbReference type="EMBL" id="CAFBNC010000140">
    <property type="protein sequence ID" value="CAB4952956.1"/>
    <property type="molecule type" value="Genomic_DNA"/>
</dbReference>